<evidence type="ECO:0000313" key="4">
    <source>
        <dbReference type="Proteomes" id="UP000663929"/>
    </source>
</evidence>
<evidence type="ECO:0000256" key="2">
    <source>
        <dbReference type="SAM" id="SignalP"/>
    </source>
</evidence>
<evidence type="ECO:0000313" key="3">
    <source>
        <dbReference type="EMBL" id="QTD50267.1"/>
    </source>
</evidence>
<organism evidence="3 4">
    <name type="scientific">Sulfidibacter corallicola</name>
    <dbReference type="NCBI Taxonomy" id="2818388"/>
    <lineage>
        <taxon>Bacteria</taxon>
        <taxon>Pseudomonadati</taxon>
        <taxon>Acidobacteriota</taxon>
        <taxon>Holophagae</taxon>
        <taxon>Acanthopleuribacterales</taxon>
        <taxon>Acanthopleuribacteraceae</taxon>
        <taxon>Sulfidibacter</taxon>
    </lineage>
</organism>
<dbReference type="EMBL" id="CP071793">
    <property type="protein sequence ID" value="QTD50267.1"/>
    <property type="molecule type" value="Genomic_DNA"/>
</dbReference>
<keyword evidence="2" id="KW-0732">Signal</keyword>
<accession>A0A8A4TLB1</accession>
<evidence type="ECO:0000256" key="1">
    <source>
        <dbReference type="SAM" id="MobiDB-lite"/>
    </source>
</evidence>
<dbReference type="KEGG" id="scor:J3U87_32180"/>
<name>A0A8A4TLB1_SULCO</name>
<proteinExistence type="predicted"/>
<protein>
    <submittedName>
        <fullName evidence="3">Uncharacterized protein</fullName>
    </submittedName>
</protein>
<dbReference type="RefSeq" id="WP_237379897.1">
    <property type="nucleotide sequence ID" value="NZ_CP071793.1"/>
</dbReference>
<gene>
    <name evidence="3" type="ORF">J3U87_32180</name>
</gene>
<keyword evidence="4" id="KW-1185">Reference proteome</keyword>
<reference evidence="3" key="1">
    <citation type="submission" date="2021-03" db="EMBL/GenBank/DDBJ databases">
        <title>Acanthopleuribacteraceae sp. M133.</title>
        <authorList>
            <person name="Wang G."/>
        </authorList>
    </citation>
    <scope>NUCLEOTIDE SEQUENCE</scope>
    <source>
        <strain evidence="3">M133</strain>
    </source>
</reference>
<feature type="compositionally biased region" description="Basic and acidic residues" evidence="1">
    <location>
        <begin position="482"/>
        <end position="493"/>
    </location>
</feature>
<dbReference type="AlphaFoldDB" id="A0A8A4TLB1"/>
<feature type="signal peptide" evidence="2">
    <location>
        <begin position="1"/>
        <end position="21"/>
    </location>
</feature>
<feature type="region of interest" description="Disordered" evidence="1">
    <location>
        <begin position="482"/>
        <end position="511"/>
    </location>
</feature>
<feature type="chain" id="PRO_5035274818" evidence="2">
    <location>
        <begin position="22"/>
        <end position="511"/>
    </location>
</feature>
<sequence length="511" mass="54545">MSVLPSLLCLATLAFSSEAVSQSYGPTPTGSVPVCAAESPLPLAAHMMMAGMVAQTVDDVRSLRVLTPGGEYFSGGLIQLDKAPEGRVVLTGTRMVIHGFGHFRTLILRDGARLEILQRGDGIVPTMTADRIEIGAGCSVATDHLKATTVLVEEGGFIEGGTTQSALQWPLGILWEDPAMPGSYGGAGLLIDQDGQLMTNPTHGSYAFPYIAGGGRKALRMEIRYLTLNGHLYASTDDDHVPSNGAIWLTVETLIGTGLLDVSARGLAAREGQGGGRIAVHYHTWNQWSGAMHAYGSGVAVAPASNDDPLPEEDSHNVLNPKQTQYSGAGTIFTKGYHQRFGDLHIHGPEGGSVTNPGETPLVSLGEIQMTIADENRDEVLEVGGGLSPGLAGLFLVIEFDGYSVEALIVDNSHDRILLNRRLPAIPVGAHLRGNLRLDNLFLNGTSALRSKDQLDVYGRLEFGERASSRTILQVPRINLPERPDRENRRSPLDRNAGIITVAPRDESSGQ</sequence>
<dbReference type="Proteomes" id="UP000663929">
    <property type="component" value="Chromosome"/>
</dbReference>